<accession>A0A0D8HEU0</accession>
<dbReference type="Proteomes" id="UP000032360">
    <property type="component" value="Unassembled WGS sequence"/>
</dbReference>
<sequence length="62" mass="7127">MALLRFADSGIDDVQISEFKIDGSRETRQVHVNPRKQLRLIHRVLGEEIAFDFEEALVGTQM</sequence>
<protein>
    <submittedName>
        <fullName evidence="1">Uncharacterized protein</fullName>
    </submittedName>
</protein>
<keyword evidence="2" id="KW-1185">Reference proteome</keyword>
<comment type="caution">
    <text evidence="1">The sequence shown here is derived from an EMBL/GenBank/DDBJ whole genome shotgun (WGS) entry which is preliminary data.</text>
</comment>
<reference evidence="1 2" key="1">
    <citation type="submission" date="2015-01" db="EMBL/GenBank/DDBJ databases">
        <title>Draft genome of the acidophilic iron oxidizer Acidithrix ferrooxidans strain Py-F3.</title>
        <authorList>
            <person name="Poehlein A."/>
            <person name="Eisen S."/>
            <person name="Schloemann M."/>
            <person name="Johnson B.D."/>
            <person name="Daniel R."/>
            <person name="Muehling M."/>
        </authorList>
    </citation>
    <scope>NUCLEOTIDE SEQUENCE [LARGE SCALE GENOMIC DNA]</scope>
    <source>
        <strain evidence="1 2">Py-F3</strain>
    </source>
</reference>
<organism evidence="1 2">
    <name type="scientific">Acidithrix ferrooxidans</name>
    <dbReference type="NCBI Taxonomy" id="1280514"/>
    <lineage>
        <taxon>Bacteria</taxon>
        <taxon>Bacillati</taxon>
        <taxon>Actinomycetota</taxon>
        <taxon>Acidimicrobiia</taxon>
        <taxon>Acidimicrobiales</taxon>
        <taxon>Acidimicrobiaceae</taxon>
        <taxon>Acidithrix</taxon>
    </lineage>
</organism>
<evidence type="ECO:0000313" key="2">
    <source>
        <dbReference type="Proteomes" id="UP000032360"/>
    </source>
</evidence>
<proteinExistence type="predicted"/>
<dbReference type="EMBL" id="JXYS01000081">
    <property type="protein sequence ID" value="KJF16475.1"/>
    <property type="molecule type" value="Genomic_DNA"/>
</dbReference>
<gene>
    <name evidence="1" type="ORF">AXFE_26400</name>
</gene>
<evidence type="ECO:0000313" key="1">
    <source>
        <dbReference type="EMBL" id="KJF16475.1"/>
    </source>
</evidence>
<name>A0A0D8HEU0_9ACTN</name>
<dbReference type="AlphaFoldDB" id="A0A0D8HEU0"/>